<dbReference type="EnsemblMetazoa" id="AGAP001303-RA">
    <property type="protein sequence ID" value="AGAP001303-PA"/>
    <property type="gene ID" value="AGAP001303"/>
</dbReference>
<dbReference type="Proteomes" id="UP000007062">
    <property type="component" value="Chromosome 2R"/>
</dbReference>
<evidence type="ECO:0000313" key="5">
    <source>
        <dbReference type="Proteomes" id="UP000007062"/>
    </source>
</evidence>
<keyword evidence="5" id="KW-1185">Reference proteome</keyword>
<dbReference type="EMBL" id="AAAB01008987">
    <property type="protein sequence ID" value="EAU75718.3"/>
    <property type="molecule type" value="Genomic_DNA"/>
</dbReference>
<evidence type="ECO:0000313" key="4">
    <source>
        <dbReference type="EnsemblMetazoa" id="AGAP001303-PA"/>
    </source>
</evidence>
<sequence>MQKTTGKQVSSRSAVNVCWLVGLGLVWLVAVRAVRQYLCRRSDHRPDAGLGRSTRQSAQRQAVPDAPAKVCPRRGSVRSGGKAPQELGTVRASRRLSTVYAGRDEPDQENVSSFAAKLPVRMEQAGADVCWLKRGSWWRSCDRKRQSPSGGLVWNGRDLR</sequence>
<dbReference type="EMBL" id="AAAB01008987">
    <property type="protein sequence ID" value="EGK97610.1"/>
    <property type="molecule type" value="Genomic_DNA"/>
</dbReference>
<accession>A0NH68</accession>
<evidence type="ECO:0000256" key="1">
    <source>
        <dbReference type="SAM" id="MobiDB-lite"/>
    </source>
</evidence>
<accession>F5HMT8</accession>
<evidence type="ECO:0000313" key="2">
    <source>
        <dbReference type="EMBL" id="EAU75718.3"/>
    </source>
</evidence>
<organism evidence="2">
    <name type="scientific">Anopheles gambiae</name>
    <name type="common">African malaria mosquito</name>
    <dbReference type="NCBI Taxonomy" id="7165"/>
    <lineage>
        <taxon>Eukaryota</taxon>
        <taxon>Metazoa</taxon>
        <taxon>Ecdysozoa</taxon>
        <taxon>Arthropoda</taxon>
        <taxon>Hexapoda</taxon>
        <taxon>Insecta</taxon>
        <taxon>Pterygota</taxon>
        <taxon>Neoptera</taxon>
        <taxon>Endopterygota</taxon>
        <taxon>Diptera</taxon>
        <taxon>Nematocera</taxon>
        <taxon>Culicoidea</taxon>
        <taxon>Culicidae</taxon>
        <taxon>Anophelinae</taxon>
        <taxon>Anopheles</taxon>
    </lineage>
</organism>
<reference evidence="2 5" key="1">
    <citation type="journal article" date="2002" name="Science">
        <title>The genome sequence of the malaria mosquito Anopheles gambiae.</title>
        <authorList>
            <person name="Holt R.A."/>
            <person name="Subramanian G.M."/>
            <person name="Halpern A."/>
            <person name="Sutton G.G."/>
            <person name="Charlab R."/>
            <person name="Nusskern D.R."/>
            <person name="Wincker P."/>
            <person name="Clark A.G."/>
            <person name="Ribeiro J.M."/>
            <person name="Wides R."/>
            <person name="Salzberg S.L."/>
            <person name="Loftus B."/>
            <person name="Yandell M."/>
            <person name="Majoros W.H."/>
            <person name="Rusch D.B."/>
            <person name="Lai Z."/>
            <person name="Kraft C.L."/>
            <person name="Abril J.F."/>
            <person name="Anthouard V."/>
            <person name="Arensburger P."/>
            <person name="Atkinson P.W."/>
            <person name="Baden H."/>
            <person name="de Berardinis V."/>
            <person name="Baldwin D."/>
            <person name="Benes V."/>
            <person name="Biedler J."/>
            <person name="Blass C."/>
            <person name="Bolanos R."/>
            <person name="Boscus D."/>
            <person name="Barnstead M."/>
            <person name="Cai S."/>
            <person name="Center A."/>
            <person name="Chaturverdi K."/>
            <person name="Christophides G.K."/>
            <person name="Chrystal M.A."/>
            <person name="Clamp M."/>
            <person name="Cravchik A."/>
            <person name="Curwen V."/>
            <person name="Dana A."/>
            <person name="Delcher A."/>
            <person name="Dew I."/>
            <person name="Evans C.A."/>
            <person name="Flanigan M."/>
            <person name="Grundschober-Freimoser A."/>
            <person name="Friedli L."/>
            <person name="Gu Z."/>
            <person name="Guan P."/>
            <person name="Guigo R."/>
            <person name="Hillenmeyer M.E."/>
            <person name="Hladun S.L."/>
            <person name="Hogan J.R."/>
            <person name="Hong Y.S."/>
            <person name="Hoover J."/>
            <person name="Jaillon O."/>
            <person name="Ke Z."/>
            <person name="Kodira C."/>
            <person name="Kokoza E."/>
            <person name="Koutsos A."/>
            <person name="Letunic I."/>
            <person name="Levitsky A."/>
            <person name="Liang Y."/>
            <person name="Lin J.J."/>
            <person name="Lobo N.F."/>
            <person name="Lopez J.R."/>
            <person name="Malek J.A."/>
            <person name="McIntosh T.C."/>
            <person name="Meister S."/>
            <person name="Miller J."/>
            <person name="Mobarry C."/>
            <person name="Mongin E."/>
            <person name="Murphy S.D."/>
            <person name="O'Brochta D.A."/>
            <person name="Pfannkoch C."/>
            <person name="Qi R."/>
            <person name="Regier M.A."/>
            <person name="Remington K."/>
            <person name="Shao H."/>
            <person name="Sharakhova M.V."/>
            <person name="Sitter C.D."/>
            <person name="Shetty J."/>
            <person name="Smith T.J."/>
            <person name="Strong R."/>
            <person name="Sun J."/>
            <person name="Thomasova D."/>
            <person name="Ton L.Q."/>
            <person name="Topalis P."/>
            <person name="Tu Z."/>
            <person name="Unger M.F."/>
            <person name="Walenz B."/>
            <person name="Wang A."/>
            <person name="Wang J."/>
            <person name="Wang M."/>
            <person name="Wang X."/>
            <person name="Woodford K.J."/>
            <person name="Wortman J.R."/>
            <person name="Wu M."/>
            <person name="Yao A."/>
            <person name="Zdobnov E.M."/>
            <person name="Zhang H."/>
            <person name="Zhao Q."/>
            <person name="Zhao S."/>
            <person name="Zhu S.C."/>
            <person name="Zhimulev I."/>
            <person name="Coluzzi M."/>
            <person name="della Torre A."/>
            <person name="Roth C.W."/>
            <person name="Louis C."/>
            <person name="Kalush F."/>
            <person name="Mural R.J."/>
            <person name="Myers E.W."/>
            <person name="Adams M.D."/>
            <person name="Smith H.O."/>
            <person name="Broder S."/>
            <person name="Gardner M.J."/>
            <person name="Fraser C.M."/>
            <person name="Birney E."/>
            <person name="Bork P."/>
            <person name="Brey P.T."/>
            <person name="Venter J.C."/>
            <person name="Weissenbach J."/>
            <person name="Kafatos F.C."/>
            <person name="Collins F.H."/>
            <person name="Hoffman S.L."/>
        </authorList>
    </citation>
    <scope>NUCLEOTIDE SEQUENCE [LARGE SCALE GENOMIC DNA]</scope>
    <source>
        <strain evidence="2 5">PEST</strain>
    </source>
</reference>
<dbReference type="AlphaFoldDB" id="A0NH68"/>
<gene>
    <name evidence="4" type="primary">4577315</name>
    <name evidence="2" type="ORF">AgaP_AGAP001303</name>
</gene>
<proteinExistence type="predicted"/>
<reference evidence="2" key="4">
    <citation type="journal article" date="2007" name="Genome Biol.">
        <title>Update of the Anopheles gambiae PEST genome assembly.</title>
        <authorList>
            <person name="Sharakhova M.V."/>
            <person name="Hammond M.P."/>
            <person name="Lobo N.F."/>
            <person name="Krzywinski J."/>
            <person name="Unger M.F."/>
            <person name="Hillenmeyer M.E."/>
            <person name="Bruggner R.V."/>
            <person name="Birney E."/>
            <person name="Collins F.H."/>
        </authorList>
    </citation>
    <scope>NUCLEOTIDE SEQUENCE</scope>
    <source>
        <strain evidence="2">PEST</strain>
    </source>
</reference>
<reference evidence="2" key="2">
    <citation type="submission" date="2002-03" db="EMBL/GenBank/DDBJ databases">
        <authorList>
            <consortium name="The Anopheles Genome Sequencing Consortium"/>
        </authorList>
    </citation>
    <scope>NUCLEOTIDE SEQUENCE</scope>
    <source>
        <strain evidence="2">PEST</strain>
    </source>
</reference>
<name>A0NH68_ANOGA</name>
<reference evidence="4" key="6">
    <citation type="submission" date="2020-05" db="UniProtKB">
        <authorList>
            <consortium name="EnsemblMetazoa"/>
        </authorList>
    </citation>
    <scope>IDENTIFICATION</scope>
    <source>
        <strain evidence="4">PEST</strain>
    </source>
</reference>
<evidence type="ECO:0000313" key="3">
    <source>
        <dbReference type="EMBL" id="EGK97610.1"/>
    </source>
</evidence>
<reference evidence="2 4" key="3">
    <citation type="journal article" date="2004" name="Trends Parasitol.">
        <title>The Anopheles gambiae genome: an update.</title>
        <authorList>
            <person name="Mongin E."/>
            <person name="Louis C."/>
            <person name="Holt R.A."/>
            <person name="Birney E."/>
            <person name="Collins F.H."/>
        </authorList>
    </citation>
    <scope>NUCLEOTIDE SEQUENCE</scope>
    <source>
        <strain evidence="2 4">PEST</strain>
    </source>
</reference>
<feature type="region of interest" description="Disordered" evidence="1">
    <location>
        <begin position="45"/>
        <end position="88"/>
    </location>
</feature>
<dbReference type="EnsemblMetazoa" id="AGAP001303-RB">
    <property type="protein sequence ID" value="AGAP001303-PB"/>
    <property type="gene ID" value="AGAP001303"/>
</dbReference>
<dbReference type="PaxDb" id="7165-AGAP001303-PB"/>
<protein>
    <submittedName>
        <fullName evidence="2">AGAP001303-PA</fullName>
    </submittedName>
    <submittedName>
        <fullName evidence="3">AGAP001303-PB</fullName>
    </submittedName>
</protein>
<reference evidence="2" key="5">
    <citation type="submission" date="2011-05" db="EMBL/GenBank/DDBJ databases">
        <authorList>
            <consortium name="VectorBase"/>
        </authorList>
    </citation>
    <scope>NUCLEOTIDE SEQUENCE</scope>
    <source>
        <strain evidence="2">PEST</strain>
    </source>
</reference>
<dbReference type="KEGG" id="aga:4577315"/>
<dbReference type="VEuPathDB" id="VectorBase:AGAP001303"/>
<dbReference type="HOGENOM" id="CLU_1653591_0_0_1"/>